<dbReference type="PANTHER" id="PTHR37539">
    <property type="entry name" value="SECRETED PROTEIN-RELATED"/>
    <property type="match status" value="1"/>
</dbReference>
<dbReference type="Proteomes" id="UP001500902">
    <property type="component" value="Unassembled WGS sequence"/>
</dbReference>
<name>A0ABP7BD60_9ACTN</name>
<evidence type="ECO:0000313" key="3">
    <source>
        <dbReference type="EMBL" id="GAA3657199.1"/>
    </source>
</evidence>
<evidence type="ECO:0000259" key="2">
    <source>
        <dbReference type="Pfam" id="PF09995"/>
    </source>
</evidence>
<dbReference type="InterPro" id="IPR018713">
    <property type="entry name" value="MPAB/Lcp_cat_dom"/>
</dbReference>
<feature type="region of interest" description="Disordered" evidence="1">
    <location>
        <begin position="1"/>
        <end position="21"/>
    </location>
</feature>
<dbReference type="PANTHER" id="PTHR37539:SF1">
    <property type="entry name" value="ER-BOUND OXYGENASE MPAB_MPAB'_RUBBER OXYGENASE CATALYTIC DOMAIN-CONTAINING PROTEIN"/>
    <property type="match status" value="1"/>
</dbReference>
<reference evidence="4" key="1">
    <citation type="journal article" date="2019" name="Int. J. Syst. Evol. Microbiol.">
        <title>The Global Catalogue of Microorganisms (GCM) 10K type strain sequencing project: providing services to taxonomists for standard genome sequencing and annotation.</title>
        <authorList>
            <consortium name="The Broad Institute Genomics Platform"/>
            <consortium name="The Broad Institute Genome Sequencing Center for Infectious Disease"/>
            <person name="Wu L."/>
            <person name="Ma J."/>
        </authorList>
    </citation>
    <scope>NUCLEOTIDE SEQUENCE [LARGE SCALE GENOMIC DNA]</scope>
    <source>
        <strain evidence="4">JCM 16904</strain>
    </source>
</reference>
<sequence length="428" mass="48066">MNDHDERWPEERFRQLRQQADPDVDKVVAEYVQAQPDGKGPLDLVKAVIAELAEAKREARAPSGRPPASEIFDAIDFAKELPDWGDDKELLATGQAVFADYGLYQSAALFCKCLPMAYVEVASAKVLAGVSNLATHSLTRRVAETGQMLVDVMGLKATDSLRPGGPGHTTAIGLRILHSCVRALVHERYADRWDTGRHGPPVNQELLLATIFDFSVVTWEAMETMGVVLTEEQRTAHLYTWSVFGHLMGVDACRDGPLTLADVRPVSERLGRLYESSDEGRRLMARLLAEMEEFMHLGWRKLPRSLVHWVFRDAAYGADRVPELLGVPRPAWWFTAIFAAARSAHRHSWLAGPVDGVIRWLMRRAGRHIVVALIDRHSDGQAAFRIPEELARAWRIKQSRTAVKTREIRRTVRNTLRAPAQGRKGPRQ</sequence>
<comment type="caution">
    <text evidence="3">The sequence shown here is derived from an EMBL/GenBank/DDBJ whole genome shotgun (WGS) entry which is preliminary data.</text>
</comment>
<gene>
    <name evidence="3" type="ORF">GCM10022224_020350</name>
</gene>
<dbReference type="EMBL" id="BAAAZP010000034">
    <property type="protein sequence ID" value="GAA3657199.1"/>
    <property type="molecule type" value="Genomic_DNA"/>
</dbReference>
<protein>
    <submittedName>
        <fullName evidence="3">Oxygenase MpaB family protein</fullName>
    </submittedName>
</protein>
<accession>A0ABP7BD60</accession>
<dbReference type="Pfam" id="PF09995">
    <property type="entry name" value="MPAB_Lcp_cat"/>
    <property type="match status" value="1"/>
</dbReference>
<dbReference type="RefSeq" id="WP_344875371.1">
    <property type="nucleotide sequence ID" value="NZ_BAAAZP010000034.1"/>
</dbReference>
<organism evidence="3 4">
    <name type="scientific">Nonomuraea antimicrobica</name>
    <dbReference type="NCBI Taxonomy" id="561173"/>
    <lineage>
        <taxon>Bacteria</taxon>
        <taxon>Bacillati</taxon>
        <taxon>Actinomycetota</taxon>
        <taxon>Actinomycetes</taxon>
        <taxon>Streptosporangiales</taxon>
        <taxon>Streptosporangiaceae</taxon>
        <taxon>Nonomuraea</taxon>
    </lineage>
</organism>
<dbReference type="InterPro" id="IPR037473">
    <property type="entry name" value="Lcp-like"/>
</dbReference>
<feature type="domain" description="ER-bound oxygenase mpaB/mpaB'/Rubber oxygenase catalytic" evidence="2">
    <location>
        <begin position="107"/>
        <end position="341"/>
    </location>
</feature>
<evidence type="ECO:0000256" key="1">
    <source>
        <dbReference type="SAM" id="MobiDB-lite"/>
    </source>
</evidence>
<proteinExistence type="predicted"/>
<evidence type="ECO:0000313" key="4">
    <source>
        <dbReference type="Proteomes" id="UP001500902"/>
    </source>
</evidence>
<feature type="compositionally biased region" description="Basic and acidic residues" evidence="1">
    <location>
        <begin position="1"/>
        <end position="14"/>
    </location>
</feature>
<keyword evidence="4" id="KW-1185">Reference proteome</keyword>